<evidence type="ECO:0000256" key="3">
    <source>
        <dbReference type="ARBA" id="ARBA00023235"/>
    </source>
</evidence>
<dbReference type="Pfam" id="PF01168">
    <property type="entry name" value="Ala_racemase_N"/>
    <property type="match status" value="1"/>
</dbReference>
<dbReference type="InterPro" id="IPR001608">
    <property type="entry name" value="Ala_racemase_N"/>
</dbReference>
<evidence type="ECO:0000256" key="4">
    <source>
        <dbReference type="PIRSR" id="PIRSR600821-50"/>
    </source>
</evidence>
<dbReference type="SUPFAM" id="SSF51419">
    <property type="entry name" value="PLP-binding barrel"/>
    <property type="match status" value="1"/>
</dbReference>
<dbReference type="Gene3D" id="3.20.20.10">
    <property type="entry name" value="Alanine racemase"/>
    <property type="match status" value="1"/>
</dbReference>
<comment type="cofactor">
    <cofactor evidence="1 4">
        <name>pyridoxal 5'-phosphate</name>
        <dbReference type="ChEBI" id="CHEBI:597326"/>
    </cofactor>
</comment>
<gene>
    <name evidence="6" type="ORF">ENO08_07015</name>
</gene>
<evidence type="ECO:0000313" key="6">
    <source>
        <dbReference type="EMBL" id="HER44193.1"/>
    </source>
</evidence>
<dbReference type="Proteomes" id="UP000886069">
    <property type="component" value="Unassembled WGS sequence"/>
</dbReference>
<proteinExistence type="predicted"/>
<dbReference type="PRINTS" id="PR00992">
    <property type="entry name" value="ALARACEMASE"/>
</dbReference>
<dbReference type="PROSITE" id="PS00395">
    <property type="entry name" value="ALANINE_RACEMASE"/>
    <property type="match status" value="1"/>
</dbReference>
<evidence type="ECO:0000259" key="5">
    <source>
        <dbReference type="Pfam" id="PF01168"/>
    </source>
</evidence>
<feature type="modified residue" description="N6-(pyridoxal phosphate)lysine" evidence="4">
    <location>
        <position position="37"/>
    </location>
</feature>
<dbReference type="GO" id="GO:0008784">
    <property type="term" value="F:alanine racemase activity"/>
    <property type="evidence" value="ECO:0007669"/>
    <property type="project" value="InterPro"/>
</dbReference>
<dbReference type="EMBL" id="DSEC01000499">
    <property type="protein sequence ID" value="HER44193.1"/>
    <property type="molecule type" value="Genomic_DNA"/>
</dbReference>
<evidence type="ECO:0000256" key="1">
    <source>
        <dbReference type="ARBA" id="ARBA00001933"/>
    </source>
</evidence>
<protein>
    <submittedName>
        <fullName evidence="6">Alanine racemase</fullName>
    </submittedName>
</protein>
<dbReference type="AlphaFoldDB" id="A0A7V2F451"/>
<dbReference type="PANTHER" id="PTHR30511:SF0">
    <property type="entry name" value="ALANINE RACEMASE, CATABOLIC-RELATED"/>
    <property type="match status" value="1"/>
</dbReference>
<dbReference type="InterPro" id="IPR020622">
    <property type="entry name" value="Ala_racemase_pyridoxalP-BS"/>
</dbReference>
<name>A0A7V2F451_UNCEI</name>
<comment type="caution">
    <text evidence="6">The sequence shown here is derived from an EMBL/GenBank/DDBJ whole genome shotgun (WGS) entry which is preliminary data.</text>
</comment>
<feature type="non-terminal residue" evidence="6">
    <location>
        <position position="176"/>
    </location>
</feature>
<accession>A0A7V2F451</accession>
<dbReference type="GO" id="GO:0005829">
    <property type="term" value="C:cytosol"/>
    <property type="evidence" value="ECO:0007669"/>
    <property type="project" value="TreeGrafter"/>
</dbReference>
<dbReference type="PANTHER" id="PTHR30511">
    <property type="entry name" value="ALANINE RACEMASE"/>
    <property type="match status" value="1"/>
</dbReference>
<reference evidence="6" key="1">
    <citation type="journal article" date="2020" name="mSystems">
        <title>Genome- and Community-Level Interaction Insights into Carbon Utilization and Element Cycling Functions of Hydrothermarchaeota in Hydrothermal Sediment.</title>
        <authorList>
            <person name="Zhou Z."/>
            <person name="Liu Y."/>
            <person name="Xu W."/>
            <person name="Pan J."/>
            <person name="Luo Z.H."/>
            <person name="Li M."/>
        </authorList>
    </citation>
    <scope>NUCLEOTIDE SEQUENCE [LARGE SCALE GENOMIC DNA]</scope>
    <source>
        <strain evidence="6">SpSt-1233</strain>
    </source>
</reference>
<sequence length="176" mass="19287">MDRFPAWVEVNLDAMKWNIDRVRELLRKDTAILLVVKADAYGHGAVRIARLAAECGIDMLGVATVDEGKELRGADIKLPILVLSPVLPEEIAHALEYDLCVTVSSFEFARAASETACRLGRTCRVHIEVDTGMGRAGLPRENAAGQIREIARLEGLALEGIFTHFPASDSDVDFSR</sequence>
<dbReference type="GO" id="GO:0030170">
    <property type="term" value="F:pyridoxal phosphate binding"/>
    <property type="evidence" value="ECO:0007669"/>
    <property type="project" value="TreeGrafter"/>
</dbReference>
<feature type="domain" description="Alanine racemase N-terminal" evidence="5">
    <location>
        <begin position="10"/>
        <end position="171"/>
    </location>
</feature>
<keyword evidence="3" id="KW-0413">Isomerase</keyword>
<evidence type="ECO:0000256" key="2">
    <source>
        <dbReference type="ARBA" id="ARBA00022898"/>
    </source>
</evidence>
<dbReference type="GO" id="GO:0030632">
    <property type="term" value="P:D-alanine biosynthetic process"/>
    <property type="evidence" value="ECO:0007669"/>
    <property type="project" value="TreeGrafter"/>
</dbReference>
<keyword evidence="2 4" id="KW-0663">Pyridoxal phosphate</keyword>
<organism evidence="6">
    <name type="scientific">Eiseniibacteriota bacterium</name>
    <dbReference type="NCBI Taxonomy" id="2212470"/>
    <lineage>
        <taxon>Bacteria</taxon>
        <taxon>Candidatus Eiseniibacteriota</taxon>
    </lineage>
</organism>
<dbReference type="InterPro" id="IPR000821">
    <property type="entry name" value="Ala_racemase"/>
</dbReference>
<dbReference type="InterPro" id="IPR029066">
    <property type="entry name" value="PLP-binding_barrel"/>
</dbReference>